<name>W1IYD2_9GAMM</name>
<comment type="caution">
    <text evidence="1">The sequence shown here is derived from an EMBL/GenBank/DDBJ whole genome shotgun (WGS) entry which is preliminary data.</text>
</comment>
<gene>
    <name evidence="1" type="ORF">XSR1_250029</name>
</gene>
<dbReference type="AlphaFoldDB" id="W1IYD2"/>
<keyword evidence="2" id="KW-1185">Reference proteome</keyword>
<dbReference type="Proteomes" id="UP000019202">
    <property type="component" value="Unassembled WGS sequence"/>
</dbReference>
<sequence>MIRKGALDLVLSYLDNKSAFNLINFAKTNSYYFTLDYSGTLCLVKIKTV</sequence>
<reference evidence="1" key="1">
    <citation type="submission" date="2013-11" db="EMBL/GenBank/DDBJ databases">
        <title>Draft genome sequence and annotation of the entomopathogenic bacteria, Xenorhabdus cabanillasi strain JM26 and Xenorhabdus szentirmai strain DSM 16338.</title>
        <authorList>
            <person name="Gualtieri M."/>
            <person name="Ogier J.C."/>
            <person name="Pages S."/>
            <person name="Givaudan A."/>
            <person name="Gaudriault S."/>
        </authorList>
    </citation>
    <scope>NUCLEOTIDE SEQUENCE [LARGE SCALE GENOMIC DNA]</scope>
    <source>
        <strain evidence="1">DSM 16338</strain>
    </source>
</reference>
<evidence type="ECO:0000313" key="2">
    <source>
        <dbReference type="Proteomes" id="UP000019202"/>
    </source>
</evidence>
<accession>W1IYD2</accession>
<protein>
    <submittedName>
        <fullName evidence="1">Uncharacterized protein</fullName>
    </submittedName>
</protein>
<proteinExistence type="predicted"/>
<evidence type="ECO:0000313" key="1">
    <source>
        <dbReference type="EMBL" id="CDL82848.1"/>
    </source>
</evidence>
<organism evidence="1 2">
    <name type="scientific">Xenorhabdus szentirmaii DSM 16338</name>
    <dbReference type="NCBI Taxonomy" id="1427518"/>
    <lineage>
        <taxon>Bacteria</taxon>
        <taxon>Pseudomonadati</taxon>
        <taxon>Pseudomonadota</taxon>
        <taxon>Gammaproteobacteria</taxon>
        <taxon>Enterobacterales</taxon>
        <taxon>Morganellaceae</taxon>
        <taxon>Xenorhabdus</taxon>
    </lineage>
</organism>
<dbReference type="EMBL" id="CBXF010000083">
    <property type="protein sequence ID" value="CDL82848.1"/>
    <property type="molecule type" value="Genomic_DNA"/>
</dbReference>